<dbReference type="GO" id="GO:0004519">
    <property type="term" value="F:endonuclease activity"/>
    <property type="evidence" value="ECO:0007669"/>
    <property type="project" value="UniProtKB-KW"/>
</dbReference>
<evidence type="ECO:0000256" key="4">
    <source>
        <dbReference type="ARBA" id="ARBA00022723"/>
    </source>
</evidence>
<sequence length="131" mass="14711">MIKIDIQDNKYSINKQEIVDSIKQTIIKNNGPQDASLSVTIENEKTVFELAKKYLHENDDEAKGHPVLSFLVSEIEGRFILPPDEENYLGEIIVSFEQAQKNALQAGHSLGTEIVNLVNHATLHLLGIHHN</sequence>
<comment type="caution">
    <text evidence="8">The sequence shown here is derived from an EMBL/GenBank/DDBJ whole genome shotgun (WGS) entry which is preliminary data.</text>
</comment>
<proteinExistence type="inferred from homology"/>
<evidence type="ECO:0000256" key="6">
    <source>
        <dbReference type="ARBA" id="ARBA00022801"/>
    </source>
</evidence>
<protein>
    <submittedName>
        <fullName evidence="8">rRNA maturation RNase YbeY</fullName>
    </submittedName>
</protein>
<dbReference type="GO" id="GO:0046872">
    <property type="term" value="F:metal ion binding"/>
    <property type="evidence" value="ECO:0007669"/>
    <property type="project" value="UniProtKB-KW"/>
</dbReference>
<evidence type="ECO:0000256" key="7">
    <source>
        <dbReference type="ARBA" id="ARBA00022833"/>
    </source>
</evidence>
<organism evidence="8 9">
    <name type="scientific">Candidatus Woesebacteria bacterium RIFOXYB1_FULL_38_16</name>
    <dbReference type="NCBI Taxonomy" id="1802538"/>
    <lineage>
        <taxon>Bacteria</taxon>
        <taxon>Candidatus Woeseibacteriota</taxon>
    </lineage>
</organism>
<keyword evidence="3" id="KW-0540">Nuclease</keyword>
<dbReference type="GO" id="GO:0006364">
    <property type="term" value="P:rRNA processing"/>
    <property type="evidence" value="ECO:0007669"/>
    <property type="project" value="InterPro"/>
</dbReference>
<dbReference type="Pfam" id="PF02130">
    <property type="entry name" value="YbeY"/>
    <property type="match status" value="1"/>
</dbReference>
<dbReference type="SUPFAM" id="SSF55486">
    <property type="entry name" value="Metalloproteases ('zincins'), catalytic domain"/>
    <property type="match status" value="1"/>
</dbReference>
<reference evidence="8 9" key="1">
    <citation type="journal article" date="2016" name="Nat. Commun.">
        <title>Thousands of microbial genomes shed light on interconnected biogeochemical processes in an aquifer system.</title>
        <authorList>
            <person name="Anantharaman K."/>
            <person name="Brown C.T."/>
            <person name="Hug L.A."/>
            <person name="Sharon I."/>
            <person name="Castelle C.J."/>
            <person name="Probst A.J."/>
            <person name="Thomas B.C."/>
            <person name="Singh A."/>
            <person name="Wilkins M.J."/>
            <person name="Karaoz U."/>
            <person name="Brodie E.L."/>
            <person name="Williams K.H."/>
            <person name="Hubbard S.S."/>
            <person name="Banfield J.F."/>
        </authorList>
    </citation>
    <scope>NUCLEOTIDE SEQUENCE [LARGE SCALE GENOMIC DNA]</scope>
</reference>
<dbReference type="InterPro" id="IPR002036">
    <property type="entry name" value="YbeY"/>
</dbReference>
<keyword evidence="5" id="KW-0255">Endonuclease</keyword>
<keyword evidence="6" id="KW-0378">Hydrolase</keyword>
<dbReference type="Gene3D" id="3.40.390.30">
    <property type="entry name" value="Metalloproteases ('zincins'), catalytic domain"/>
    <property type="match status" value="1"/>
</dbReference>
<dbReference type="EMBL" id="MGHY01000004">
    <property type="protein sequence ID" value="OGM80124.1"/>
    <property type="molecule type" value="Genomic_DNA"/>
</dbReference>
<evidence type="ECO:0000256" key="2">
    <source>
        <dbReference type="ARBA" id="ARBA00010875"/>
    </source>
</evidence>
<dbReference type="PANTHER" id="PTHR46986">
    <property type="entry name" value="ENDORIBONUCLEASE YBEY, CHLOROPLASTIC"/>
    <property type="match status" value="1"/>
</dbReference>
<dbReference type="STRING" id="1802538.A2382_01630"/>
<dbReference type="Proteomes" id="UP000178999">
    <property type="component" value="Unassembled WGS sequence"/>
</dbReference>
<dbReference type="AlphaFoldDB" id="A0A1F8CUX2"/>
<accession>A0A1F8CUX2</accession>
<evidence type="ECO:0000313" key="8">
    <source>
        <dbReference type="EMBL" id="OGM80124.1"/>
    </source>
</evidence>
<evidence type="ECO:0000313" key="9">
    <source>
        <dbReference type="Proteomes" id="UP000178999"/>
    </source>
</evidence>
<evidence type="ECO:0000256" key="3">
    <source>
        <dbReference type="ARBA" id="ARBA00022722"/>
    </source>
</evidence>
<evidence type="ECO:0000256" key="1">
    <source>
        <dbReference type="ARBA" id="ARBA00001947"/>
    </source>
</evidence>
<name>A0A1F8CUX2_9BACT</name>
<comment type="similarity">
    <text evidence="2">Belongs to the endoribonuclease YbeY family.</text>
</comment>
<keyword evidence="4" id="KW-0479">Metal-binding</keyword>
<dbReference type="InterPro" id="IPR023091">
    <property type="entry name" value="MetalPrtase_cat_dom_sf_prd"/>
</dbReference>
<comment type="cofactor">
    <cofactor evidence="1">
        <name>Zn(2+)</name>
        <dbReference type="ChEBI" id="CHEBI:29105"/>
    </cofactor>
</comment>
<dbReference type="GO" id="GO:0004222">
    <property type="term" value="F:metalloendopeptidase activity"/>
    <property type="evidence" value="ECO:0007669"/>
    <property type="project" value="InterPro"/>
</dbReference>
<evidence type="ECO:0000256" key="5">
    <source>
        <dbReference type="ARBA" id="ARBA00022759"/>
    </source>
</evidence>
<dbReference type="NCBIfam" id="TIGR00043">
    <property type="entry name" value="rRNA maturation RNase YbeY"/>
    <property type="match status" value="1"/>
</dbReference>
<gene>
    <name evidence="8" type="ORF">A2382_01630</name>
</gene>
<keyword evidence="7" id="KW-0862">Zinc</keyword>
<dbReference type="PANTHER" id="PTHR46986:SF1">
    <property type="entry name" value="ENDORIBONUCLEASE YBEY, CHLOROPLASTIC"/>
    <property type="match status" value="1"/>
</dbReference>